<accession>A0A0F8ZK51</accession>
<name>A0A0F8ZK51_9ZZZZ</name>
<sequence length="44" mass="5395">IRINSKFITNNFKDYELKVVKYKKIKQIMSINNDLYIFQKIKTL</sequence>
<comment type="caution">
    <text evidence="1">The sequence shown here is derived from an EMBL/GenBank/DDBJ whole genome shotgun (WGS) entry which is preliminary data.</text>
</comment>
<reference evidence="1" key="1">
    <citation type="journal article" date="2015" name="Nature">
        <title>Complex archaea that bridge the gap between prokaryotes and eukaryotes.</title>
        <authorList>
            <person name="Spang A."/>
            <person name="Saw J.H."/>
            <person name="Jorgensen S.L."/>
            <person name="Zaremba-Niedzwiedzka K."/>
            <person name="Martijn J."/>
            <person name="Lind A.E."/>
            <person name="van Eijk R."/>
            <person name="Schleper C."/>
            <person name="Guy L."/>
            <person name="Ettema T.J."/>
        </authorList>
    </citation>
    <scope>NUCLEOTIDE SEQUENCE</scope>
</reference>
<organism evidence="1">
    <name type="scientific">marine sediment metagenome</name>
    <dbReference type="NCBI Taxonomy" id="412755"/>
    <lineage>
        <taxon>unclassified sequences</taxon>
        <taxon>metagenomes</taxon>
        <taxon>ecological metagenomes</taxon>
    </lineage>
</organism>
<evidence type="ECO:0000313" key="1">
    <source>
        <dbReference type="EMBL" id="KKK94192.1"/>
    </source>
</evidence>
<dbReference type="EMBL" id="LAZR01047449">
    <property type="protein sequence ID" value="KKK94192.1"/>
    <property type="molecule type" value="Genomic_DNA"/>
</dbReference>
<feature type="non-terminal residue" evidence="1">
    <location>
        <position position="1"/>
    </location>
</feature>
<dbReference type="AlphaFoldDB" id="A0A0F8ZK51"/>
<protein>
    <submittedName>
        <fullName evidence="1">Uncharacterized protein</fullName>
    </submittedName>
</protein>
<proteinExistence type="predicted"/>
<gene>
    <name evidence="1" type="ORF">LCGC14_2685310</name>
</gene>